<keyword evidence="2" id="KW-1185">Reference proteome</keyword>
<dbReference type="EMBL" id="JAHBAY010000006">
    <property type="protein sequence ID" value="MBT0770709.1"/>
    <property type="molecule type" value="Genomic_DNA"/>
</dbReference>
<evidence type="ECO:0008006" key="3">
    <source>
        <dbReference type="Google" id="ProtNLM"/>
    </source>
</evidence>
<accession>A0ABS5TM79</accession>
<proteinExistence type="predicted"/>
<sequence length="238" mass="26227">MTAAALGLAGMTGGLFVTGALDPVLTRALTLVQADDTDRADDSDRADTGDAARMQRVADWMYYEDVPEWSSVRGVPQVTRVPQPEQPSRPAIAPPEHPHRFFFSGPPEMPRYYLEGPDDCMQPHNPSAIVRNYVVTATGGGSVSIRWYDMGDPDTQEYQVVAVPQYVNHFDYATPVPDPPRKYSTVKAADGCRQMRTTVSGLRAGAIYQFTLLGMNKSPLNGRQYSITRAVSEDITIR</sequence>
<dbReference type="RefSeq" id="WP_214156988.1">
    <property type="nucleotide sequence ID" value="NZ_JAHBAY010000006.1"/>
</dbReference>
<protein>
    <recommendedName>
        <fullName evidence="3">Fibronectin type-III domain-containing protein</fullName>
    </recommendedName>
</protein>
<name>A0ABS5TM79_9ACTN</name>
<gene>
    <name evidence="1" type="ORF">KIH74_17325</name>
</gene>
<dbReference type="Proteomes" id="UP001197247">
    <property type="component" value="Unassembled WGS sequence"/>
</dbReference>
<dbReference type="InterPro" id="IPR036116">
    <property type="entry name" value="FN3_sf"/>
</dbReference>
<evidence type="ECO:0000313" key="1">
    <source>
        <dbReference type="EMBL" id="MBT0770709.1"/>
    </source>
</evidence>
<reference evidence="1 2" key="1">
    <citation type="submission" date="2021-05" db="EMBL/GenBank/DDBJ databases">
        <title>Kineosporia and Streptomyces sp. nov. two new marine actinobacteria isolated from Coral.</title>
        <authorList>
            <person name="Buangrab K."/>
            <person name="Sutthacheep M."/>
            <person name="Yeemin T."/>
            <person name="Harunari E."/>
            <person name="Igarashi Y."/>
            <person name="Kanchanasin P."/>
            <person name="Tanasupawat S."/>
            <person name="Phongsopitanun W."/>
        </authorList>
    </citation>
    <scope>NUCLEOTIDE SEQUENCE [LARGE SCALE GENOMIC DNA]</scope>
    <source>
        <strain evidence="1 2">J2-2</strain>
    </source>
</reference>
<evidence type="ECO:0000313" key="2">
    <source>
        <dbReference type="Proteomes" id="UP001197247"/>
    </source>
</evidence>
<comment type="caution">
    <text evidence="1">The sequence shown here is derived from an EMBL/GenBank/DDBJ whole genome shotgun (WGS) entry which is preliminary data.</text>
</comment>
<dbReference type="SUPFAM" id="SSF49265">
    <property type="entry name" value="Fibronectin type III"/>
    <property type="match status" value="1"/>
</dbReference>
<organism evidence="1 2">
    <name type="scientific">Kineosporia corallincola</name>
    <dbReference type="NCBI Taxonomy" id="2835133"/>
    <lineage>
        <taxon>Bacteria</taxon>
        <taxon>Bacillati</taxon>
        <taxon>Actinomycetota</taxon>
        <taxon>Actinomycetes</taxon>
        <taxon>Kineosporiales</taxon>
        <taxon>Kineosporiaceae</taxon>
        <taxon>Kineosporia</taxon>
    </lineage>
</organism>